<evidence type="ECO:0000256" key="6">
    <source>
        <dbReference type="ARBA" id="ARBA00022490"/>
    </source>
</evidence>
<feature type="domain" description="Phospholipase/carboxylesterase/thioesterase" evidence="13">
    <location>
        <begin position="6"/>
        <end position="222"/>
    </location>
</feature>
<evidence type="ECO:0000256" key="3">
    <source>
        <dbReference type="ARBA" id="ARBA00012423"/>
    </source>
</evidence>
<dbReference type="FunCoup" id="A0A5J5EVQ3">
    <property type="interactions" value="518"/>
</dbReference>
<proteinExistence type="inferred from homology"/>
<evidence type="ECO:0000256" key="2">
    <source>
        <dbReference type="ARBA" id="ARBA00006499"/>
    </source>
</evidence>
<dbReference type="GO" id="GO:0006631">
    <property type="term" value="P:fatty acid metabolic process"/>
    <property type="evidence" value="ECO:0007669"/>
    <property type="project" value="UniProtKB-KW"/>
</dbReference>
<name>A0A5J5EVQ3_9PEZI</name>
<sequence>MTSVSAFVVPAAKRHTSTLIFLHGLGDTGNGWSSISENFRLRRKFDECAFIFPHAPSIPITVNMGMRMPGWFDITSFGDISLKEDEAGIMKSVQHLHKIIEEQINKGVPSERIIVGGFSQGGVISLLGGMFCPHKLGGIVAMSTWLALVDKVPSLLHDANKNTPIFQAHGEIDNIVRHSWAVKSRDLLRNAHGREIEWHSYPNLEHSADPQEIDALQKWMEQIIPPLDK</sequence>
<evidence type="ECO:0000256" key="8">
    <source>
        <dbReference type="ARBA" id="ARBA00022832"/>
    </source>
</evidence>
<dbReference type="EMBL" id="VXIS01000102">
    <property type="protein sequence ID" value="KAA8904954.1"/>
    <property type="molecule type" value="Genomic_DNA"/>
</dbReference>
<keyword evidence="8" id="KW-0276">Fatty acid metabolism</keyword>
<dbReference type="GO" id="GO:0052689">
    <property type="term" value="F:carboxylic ester hydrolase activity"/>
    <property type="evidence" value="ECO:0007669"/>
    <property type="project" value="UniProtKB-KW"/>
</dbReference>
<dbReference type="InterPro" id="IPR003140">
    <property type="entry name" value="PLipase/COase/thioEstase"/>
</dbReference>
<dbReference type="OrthoDB" id="2418081at2759"/>
<reference evidence="14 15" key="1">
    <citation type="submission" date="2019-09" db="EMBL/GenBank/DDBJ databases">
        <title>Draft genome of the ectomycorrhizal ascomycete Sphaerosporella brunnea.</title>
        <authorList>
            <consortium name="DOE Joint Genome Institute"/>
            <person name="Benucci G.M."/>
            <person name="Marozzi G."/>
            <person name="Antonielli L."/>
            <person name="Sanchez S."/>
            <person name="Marco P."/>
            <person name="Wang X."/>
            <person name="Falini L.B."/>
            <person name="Barry K."/>
            <person name="Haridas S."/>
            <person name="Lipzen A."/>
            <person name="Labutti K."/>
            <person name="Grigoriev I.V."/>
            <person name="Murat C."/>
            <person name="Martin F."/>
            <person name="Albertini E."/>
            <person name="Donnini D."/>
            <person name="Bonito G."/>
        </authorList>
    </citation>
    <scope>NUCLEOTIDE SEQUENCE [LARGE SCALE GENOMIC DNA]</scope>
    <source>
        <strain evidence="14 15">Sb_GMNB300</strain>
    </source>
</reference>
<evidence type="ECO:0000256" key="7">
    <source>
        <dbReference type="ARBA" id="ARBA00022801"/>
    </source>
</evidence>
<comment type="subcellular location">
    <subcellularLocation>
        <location evidence="1">Cytoplasm</location>
    </subcellularLocation>
</comment>
<dbReference type="GO" id="GO:0008474">
    <property type="term" value="F:palmitoyl-(protein) hydrolase activity"/>
    <property type="evidence" value="ECO:0007669"/>
    <property type="project" value="UniProtKB-EC"/>
</dbReference>
<dbReference type="InParanoid" id="A0A5J5EVQ3"/>
<dbReference type="InterPro" id="IPR050565">
    <property type="entry name" value="LYPA1-2/EST-like"/>
</dbReference>
<dbReference type="AlphaFoldDB" id="A0A5J5EVQ3"/>
<comment type="caution">
    <text evidence="14">The sequence shown here is derived from an EMBL/GenBank/DDBJ whole genome shotgun (WGS) entry which is preliminary data.</text>
</comment>
<keyword evidence="15" id="KW-1185">Reference proteome</keyword>
<evidence type="ECO:0000256" key="11">
    <source>
        <dbReference type="ARBA" id="ARBA00031195"/>
    </source>
</evidence>
<keyword evidence="7" id="KW-0378">Hydrolase</keyword>
<protein>
    <recommendedName>
        <fullName evidence="4">Acyl-protein thioesterase 1</fullName>
        <ecNumber evidence="3">3.1.2.22</ecNumber>
    </recommendedName>
    <alternativeName>
        <fullName evidence="11">Palmitoyl-protein hydrolase</fullName>
    </alternativeName>
</protein>
<evidence type="ECO:0000313" key="15">
    <source>
        <dbReference type="Proteomes" id="UP000326924"/>
    </source>
</evidence>
<evidence type="ECO:0000313" key="14">
    <source>
        <dbReference type="EMBL" id="KAA8904954.1"/>
    </source>
</evidence>
<comment type="similarity">
    <text evidence="2">Belongs to the AB hydrolase superfamily. AB hydrolase 2 family.</text>
</comment>
<dbReference type="Gene3D" id="3.40.50.1820">
    <property type="entry name" value="alpha/beta hydrolase"/>
    <property type="match status" value="1"/>
</dbReference>
<comment type="function">
    <text evidence="10">Hydrolyzes fatty acids from S-acylated cysteine residues in proteins with a strong preference for palmitoylated G-alpha proteins over other acyl substrates. Mediates the deacylation of G-alpha proteins such as GPA1 in vivo, but has weak or no activity toward palmitoylated Ras proteins. Has weak lysophospholipase activity in vitro; however such activity may not exist in vivo.</text>
</comment>
<organism evidence="14 15">
    <name type="scientific">Sphaerosporella brunnea</name>
    <dbReference type="NCBI Taxonomy" id="1250544"/>
    <lineage>
        <taxon>Eukaryota</taxon>
        <taxon>Fungi</taxon>
        <taxon>Dikarya</taxon>
        <taxon>Ascomycota</taxon>
        <taxon>Pezizomycotina</taxon>
        <taxon>Pezizomycetes</taxon>
        <taxon>Pezizales</taxon>
        <taxon>Pyronemataceae</taxon>
        <taxon>Sphaerosporella</taxon>
    </lineage>
</organism>
<comment type="catalytic activity">
    <reaction evidence="12">
        <text>S-hexadecanoyl-L-cysteinyl-[protein] + H2O = L-cysteinyl-[protein] + hexadecanoate + H(+)</text>
        <dbReference type="Rhea" id="RHEA:19233"/>
        <dbReference type="Rhea" id="RHEA-COMP:10131"/>
        <dbReference type="Rhea" id="RHEA-COMP:11032"/>
        <dbReference type="ChEBI" id="CHEBI:7896"/>
        <dbReference type="ChEBI" id="CHEBI:15377"/>
        <dbReference type="ChEBI" id="CHEBI:15378"/>
        <dbReference type="ChEBI" id="CHEBI:29950"/>
        <dbReference type="ChEBI" id="CHEBI:74151"/>
        <dbReference type="EC" id="3.1.2.22"/>
    </reaction>
</comment>
<dbReference type="PANTHER" id="PTHR10655:SF17">
    <property type="entry name" value="LYSOPHOSPHOLIPASE-LIKE PROTEIN 1"/>
    <property type="match status" value="1"/>
</dbReference>
<keyword evidence="6" id="KW-0963">Cytoplasm</keyword>
<keyword evidence="9" id="KW-0443">Lipid metabolism</keyword>
<evidence type="ECO:0000256" key="12">
    <source>
        <dbReference type="ARBA" id="ARBA00047337"/>
    </source>
</evidence>
<gene>
    <name evidence="14" type="ORF">FN846DRAFT_813103</name>
</gene>
<evidence type="ECO:0000256" key="10">
    <source>
        <dbReference type="ARBA" id="ARBA00029392"/>
    </source>
</evidence>
<dbReference type="FunFam" id="3.40.50.1820:FF:000010">
    <property type="entry name" value="Acyl-protein thioesterase 2"/>
    <property type="match status" value="1"/>
</dbReference>
<dbReference type="Pfam" id="PF02230">
    <property type="entry name" value="Abhydrolase_2"/>
    <property type="match status" value="1"/>
</dbReference>
<dbReference type="SUPFAM" id="SSF53474">
    <property type="entry name" value="alpha/beta-Hydrolases"/>
    <property type="match status" value="1"/>
</dbReference>
<evidence type="ECO:0000256" key="5">
    <source>
        <dbReference type="ARBA" id="ARBA00022487"/>
    </source>
</evidence>
<evidence type="ECO:0000256" key="4">
    <source>
        <dbReference type="ARBA" id="ARBA00014923"/>
    </source>
</evidence>
<evidence type="ECO:0000256" key="9">
    <source>
        <dbReference type="ARBA" id="ARBA00023098"/>
    </source>
</evidence>
<dbReference type="GO" id="GO:0005737">
    <property type="term" value="C:cytoplasm"/>
    <property type="evidence" value="ECO:0007669"/>
    <property type="project" value="UniProtKB-SubCell"/>
</dbReference>
<evidence type="ECO:0000256" key="1">
    <source>
        <dbReference type="ARBA" id="ARBA00004496"/>
    </source>
</evidence>
<dbReference type="EC" id="3.1.2.22" evidence="3"/>
<keyword evidence="5" id="KW-0719">Serine esterase</keyword>
<accession>A0A5J5EVQ3</accession>
<dbReference type="Proteomes" id="UP000326924">
    <property type="component" value="Unassembled WGS sequence"/>
</dbReference>
<dbReference type="PANTHER" id="PTHR10655">
    <property type="entry name" value="LYSOPHOSPHOLIPASE-RELATED"/>
    <property type="match status" value="1"/>
</dbReference>
<dbReference type="InterPro" id="IPR029058">
    <property type="entry name" value="AB_hydrolase_fold"/>
</dbReference>
<evidence type="ECO:0000259" key="13">
    <source>
        <dbReference type="Pfam" id="PF02230"/>
    </source>
</evidence>